<feature type="domain" description="Acid ceramidase N-terminal" evidence="3">
    <location>
        <begin position="54"/>
        <end position="99"/>
    </location>
</feature>
<protein>
    <recommendedName>
        <fullName evidence="1">ceramidase</fullName>
        <ecNumber evidence="1">3.5.1.23</ecNumber>
    </recommendedName>
</protein>
<name>A0AAN7W5E0_9PEZI</name>
<feature type="compositionally biased region" description="Low complexity" evidence="2">
    <location>
        <begin position="1"/>
        <end position="15"/>
    </location>
</feature>
<comment type="caution">
    <text evidence="4">The sequence shown here is derived from an EMBL/GenBank/DDBJ whole genome shotgun (WGS) entry which is preliminary data.</text>
</comment>
<dbReference type="GO" id="GO:0017040">
    <property type="term" value="F:N-acylsphingosine amidohydrolase activity"/>
    <property type="evidence" value="ECO:0007669"/>
    <property type="project" value="UniProtKB-EC"/>
</dbReference>
<dbReference type="EMBL" id="JAVRQU010000015">
    <property type="protein sequence ID" value="KAK5694651.1"/>
    <property type="molecule type" value="Genomic_DNA"/>
</dbReference>
<proteinExistence type="predicted"/>
<dbReference type="InterPro" id="IPR029130">
    <property type="entry name" value="Acid_ceramidase_N"/>
</dbReference>
<evidence type="ECO:0000259" key="3">
    <source>
        <dbReference type="Pfam" id="PF15508"/>
    </source>
</evidence>
<evidence type="ECO:0000256" key="1">
    <source>
        <dbReference type="ARBA" id="ARBA00011891"/>
    </source>
</evidence>
<evidence type="ECO:0000256" key="2">
    <source>
        <dbReference type="SAM" id="MobiDB-lite"/>
    </source>
</evidence>
<reference evidence="4" key="1">
    <citation type="submission" date="2023-08" db="EMBL/GenBank/DDBJ databases">
        <title>Black Yeasts Isolated from many extreme environments.</title>
        <authorList>
            <person name="Coleine C."/>
            <person name="Stajich J.E."/>
            <person name="Selbmann L."/>
        </authorList>
    </citation>
    <scope>NUCLEOTIDE SEQUENCE</scope>
    <source>
        <strain evidence="4">CCFEE 5810</strain>
    </source>
</reference>
<sequence>MPVTQSQTGQTASTGRYASSSVPDAVATTIGEGTARKSKVSKKRARHRDGGPQEPPRFTVDLSLQPEQRYPEVCSALKSELVGLTGLFDEVMGDIIPWLPLRWAHLLCWLFLRGVHNKEENAEIKGISKATGVPLYLIVCFNVLLDLLMGCSSGGATVGDGDGGQKMLHFRTLDWDMPALRRIVVMLDFVTESGGPVVASSITYAGFVGVLTGVRKDLSLSLNFRPCRNDNGKFWSDVKYAWHLLMVLLGYRSSIASVLRGYLLSDSMRLPIDPNGLRAPDYTDIVQSFAAREGSHMPTSTACYLCFCSGTETTVVEKDRVTAQVRSSSDFVVITNNDEEDLSTHNERAEQDSTRALDLAEIVGEARERKQCAEENWRRLRGENTTASQSRRMNNDLTNNLPNSADVVTLVQQYPTTNEMTHFACVMDPQEGTVVWCRRWVTPVGAR</sequence>
<feature type="region of interest" description="Disordered" evidence="2">
    <location>
        <begin position="1"/>
        <end position="59"/>
    </location>
</feature>
<dbReference type="PANTHER" id="PTHR28583:SF1">
    <property type="entry name" value="ACID CERAMIDASE"/>
    <property type="match status" value="1"/>
</dbReference>
<accession>A0AAN7W5E0</accession>
<dbReference type="Pfam" id="PF15508">
    <property type="entry name" value="NAAA-beta"/>
    <property type="match status" value="1"/>
</dbReference>
<dbReference type="Gene3D" id="3.60.60.10">
    <property type="entry name" value="Penicillin V Acylase, Chain A"/>
    <property type="match status" value="1"/>
</dbReference>
<dbReference type="AlphaFoldDB" id="A0AAN7W5E0"/>
<dbReference type="PANTHER" id="PTHR28583">
    <property type="entry name" value="ACID AMIDASE"/>
    <property type="match status" value="1"/>
</dbReference>
<gene>
    <name evidence="4" type="ORF">LTR97_009241</name>
</gene>
<dbReference type="Proteomes" id="UP001310594">
    <property type="component" value="Unassembled WGS sequence"/>
</dbReference>
<evidence type="ECO:0000313" key="5">
    <source>
        <dbReference type="Proteomes" id="UP001310594"/>
    </source>
</evidence>
<feature type="compositionally biased region" description="Basic residues" evidence="2">
    <location>
        <begin position="36"/>
        <end position="47"/>
    </location>
</feature>
<dbReference type="EC" id="3.5.1.23" evidence="1"/>
<evidence type="ECO:0000313" key="4">
    <source>
        <dbReference type="EMBL" id="KAK5694651.1"/>
    </source>
</evidence>
<organism evidence="4 5">
    <name type="scientific">Elasticomyces elasticus</name>
    <dbReference type="NCBI Taxonomy" id="574655"/>
    <lineage>
        <taxon>Eukaryota</taxon>
        <taxon>Fungi</taxon>
        <taxon>Dikarya</taxon>
        <taxon>Ascomycota</taxon>
        <taxon>Pezizomycotina</taxon>
        <taxon>Dothideomycetes</taxon>
        <taxon>Dothideomycetidae</taxon>
        <taxon>Mycosphaerellales</taxon>
        <taxon>Teratosphaeriaceae</taxon>
        <taxon>Elasticomyces</taxon>
    </lineage>
</organism>